<organism evidence="1">
    <name type="scientific">Oryza punctata</name>
    <name type="common">Red rice</name>
    <dbReference type="NCBI Taxonomy" id="4537"/>
    <lineage>
        <taxon>Eukaryota</taxon>
        <taxon>Viridiplantae</taxon>
        <taxon>Streptophyta</taxon>
        <taxon>Embryophyta</taxon>
        <taxon>Tracheophyta</taxon>
        <taxon>Spermatophyta</taxon>
        <taxon>Magnoliopsida</taxon>
        <taxon>Liliopsida</taxon>
        <taxon>Poales</taxon>
        <taxon>Poaceae</taxon>
        <taxon>BOP clade</taxon>
        <taxon>Oryzoideae</taxon>
        <taxon>Oryzeae</taxon>
        <taxon>Oryzinae</taxon>
        <taxon>Oryza</taxon>
    </lineage>
</organism>
<dbReference type="HOGENOM" id="CLU_2112896_0_0_1"/>
<protein>
    <submittedName>
        <fullName evidence="1">Uncharacterized protein</fullName>
    </submittedName>
</protein>
<reference evidence="1" key="2">
    <citation type="submission" date="2018-05" db="EMBL/GenBank/DDBJ databases">
        <title>OpunRS2 (Oryza punctata Reference Sequence Version 2).</title>
        <authorList>
            <person name="Zhang J."/>
            <person name="Kudrna D."/>
            <person name="Lee S."/>
            <person name="Talag J."/>
            <person name="Welchert J."/>
            <person name="Wing R.A."/>
        </authorList>
    </citation>
    <scope>NUCLEOTIDE SEQUENCE [LARGE SCALE GENOMIC DNA]</scope>
</reference>
<name>A0A0E0LS07_ORYPU</name>
<dbReference type="Proteomes" id="UP000026962">
    <property type="component" value="Chromosome 8"/>
</dbReference>
<proteinExistence type="predicted"/>
<dbReference type="Gramene" id="OPUNC08G04960.1">
    <property type="protein sequence ID" value="OPUNC08G04960.1"/>
    <property type="gene ID" value="OPUNC08G04960"/>
</dbReference>
<keyword evidence="2" id="KW-1185">Reference proteome</keyword>
<accession>A0A0E0LS07</accession>
<evidence type="ECO:0000313" key="1">
    <source>
        <dbReference type="EnsemblPlants" id="OPUNC08G04960.1"/>
    </source>
</evidence>
<dbReference type="EnsemblPlants" id="OPUNC08G04960.1">
    <property type="protein sequence ID" value="OPUNC08G04960.1"/>
    <property type="gene ID" value="OPUNC08G04960"/>
</dbReference>
<sequence length="115" mass="12338">MVTREVVGSAVGELEPNEEVFAAEKLAGELGERRMWLPTKCKRPAIQLVSGRKQLVGGVDAWKDAGVSGDVREPSALPALRLFLWLRGAQFGGEMVHDISAMQPLAGVWGGVRAA</sequence>
<evidence type="ECO:0000313" key="2">
    <source>
        <dbReference type="Proteomes" id="UP000026962"/>
    </source>
</evidence>
<reference evidence="1" key="1">
    <citation type="submission" date="2015-04" db="UniProtKB">
        <authorList>
            <consortium name="EnsemblPlants"/>
        </authorList>
    </citation>
    <scope>IDENTIFICATION</scope>
</reference>
<dbReference type="AlphaFoldDB" id="A0A0E0LS07"/>